<evidence type="ECO:0000313" key="1">
    <source>
        <dbReference type="EMBL" id="MBA6414285.1"/>
    </source>
</evidence>
<keyword evidence="1" id="KW-0808">Transferase</keyword>
<dbReference type="RefSeq" id="WP_182175254.1">
    <property type="nucleotide sequence ID" value="NZ_JACFXU010000018.1"/>
</dbReference>
<name>A0A7W2TYI3_9GAMM</name>
<protein>
    <submittedName>
        <fullName evidence="1">Sulfotransferase family protein</fullName>
    </submittedName>
</protein>
<reference evidence="1 2" key="1">
    <citation type="submission" date="2020-07" db="EMBL/GenBank/DDBJ databases">
        <title>Halieaceae bacterium, F7430, whole genome shotgun sequencing project.</title>
        <authorList>
            <person name="Jiang S."/>
            <person name="Liu Z.W."/>
            <person name="Du Z.J."/>
        </authorList>
    </citation>
    <scope>NUCLEOTIDE SEQUENCE [LARGE SCALE GENOMIC DNA]</scope>
    <source>
        <strain evidence="1 2">F7430</strain>
    </source>
</reference>
<dbReference type="SUPFAM" id="SSF52540">
    <property type="entry name" value="P-loop containing nucleoside triphosphate hydrolases"/>
    <property type="match status" value="1"/>
</dbReference>
<dbReference type="InterPro" id="IPR027417">
    <property type="entry name" value="P-loop_NTPase"/>
</dbReference>
<gene>
    <name evidence="1" type="ORF">H2508_14310</name>
</gene>
<proteinExistence type="predicted"/>
<dbReference type="AlphaFoldDB" id="A0A7W2TYI3"/>
<sequence length="240" mass="27571">MSMLGSEPVLQAPQRVLAILGMHRSGTSCLTGSLQDAGLELGDCHTWNPYNKKGNRENQAFVDLHDAILAANGGAWDKPPRKVRWQQEHYEWARNILAEQTMTGVFGFKDPRALLVIDGWRKVLPSLEFVGIFRHPEAVVQSLANRSQLARDHALALWFHYNRALWHLYKKERFPVLCFDEGEQEFQAKVASLTPQLGLTREEHVATFYDRSLKQYCGESLSTLPWRVRRLYQNLRKVSV</sequence>
<organism evidence="1 2">
    <name type="scientific">Sediminihaliea albiluteola</name>
    <dbReference type="NCBI Taxonomy" id="2758564"/>
    <lineage>
        <taxon>Bacteria</taxon>
        <taxon>Pseudomonadati</taxon>
        <taxon>Pseudomonadota</taxon>
        <taxon>Gammaproteobacteria</taxon>
        <taxon>Cellvibrionales</taxon>
        <taxon>Halieaceae</taxon>
        <taxon>Sediminihaliea</taxon>
    </lineage>
</organism>
<evidence type="ECO:0000313" key="2">
    <source>
        <dbReference type="Proteomes" id="UP000539350"/>
    </source>
</evidence>
<dbReference type="Proteomes" id="UP000539350">
    <property type="component" value="Unassembled WGS sequence"/>
</dbReference>
<keyword evidence="2" id="KW-1185">Reference proteome</keyword>
<dbReference type="Gene3D" id="3.40.50.300">
    <property type="entry name" value="P-loop containing nucleotide triphosphate hydrolases"/>
    <property type="match status" value="1"/>
</dbReference>
<dbReference type="EMBL" id="JACFXU010000018">
    <property type="protein sequence ID" value="MBA6414285.1"/>
    <property type="molecule type" value="Genomic_DNA"/>
</dbReference>
<dbReference type="GO" id="GO:0016740">
    <property type="term" value="F:transferase activity"/>
    <property type="evidence" value="ECO:0007669"/>
    <property type="project" value="UniProtKB-KW"/>
</dbReference>
<comment type="caution">
    <text evidence="1">The sequence shown here is derived from an EMBL/GenBank/DDBJ whole genome shotgun (WGS) entry which is preliminary data.</text>
</comment>
<accession>A0A7W2TYI3</accession>